<keyword evidence="3" id="KW-1185">Reference proteome</keyword>
<evidence type="ECO:0000313" key="3">
    <source>
        <dbReference type="Proteomes" id="UP001438112"/>
    </source>
</evidence>
<accession>A0ABP9ZI87</accession>
<dbReference type="InterPro" id="IPR043168">
    <property type="entry name" value="DegV_C"/>
</dbReference>
<dbReference type="EMBL" id="BAABVV010000036">
    <property type="protein sequence ID" value="GAA6114507.1"/>
    <property type="molecule type" value="Genomic_DNA"/>
</dbReference>
<dbReference type="Gene3D" id="3.30.1180.10">
    <property type="match status" value="1"/>
</dbReference>
<dbReference type="Pfam" id="PF02645">
    <property type="entry name" value="DegV"/>
    <property type="match status" value="1"/>
</dbReference>
<name>A0ABP9ZI87_9LACO</name>
<dbReference type="RefSeq" id="WP_353318056.1">
    <property type="nucleotide sequence ID" value="NZ_BAABVV010000036.1"/>
</dbReference>
<evidence type="ECO:0000256" key="1">
    <source>
        <dbReference type="ARBA" id="ARBA00023121"/>
    </source>
</evidence>
<gene>
    <name evidence="2" type="ORF">AP20H10_08700</name>
</gene>
<reference evidence="2 3" key="1">
    <citation type="submission" date="2024-03" db="EMBL/GenBank/DDBJ databases">
        <title>Inconsistent identification of Apilactobacillus kunkeei-related strains obtained by well-developed overall genome related indices.</title>
        <authorList>
            <person name="Maeno S."/>
            <person name="Endo A."/>
        </authorList>
    </citation>
    <scope>NUCLEOTIDE SEQUENCE [LARGE SCALE GENOMIC DNA]</scope>
    <source>
        <strain evidence="2 3">20H-10</strain>
    </source>
</reference>
<proteinExistence type="predicted"/>
<evidence type="ECO:0000313" key="2">
    <source>
        <dbReference type="EMBL" id="GAA6114507.1"/>
    </source>
</evidence>
<dbReference type="PANTHER" id="PTHR33434">
    <property type="entry name" value="DEGV DOMAIN-CONTAINING PROTEIN DR_1986-RELATED"/>
    <property type="match status" value="1"/>
</dbReference>
<organism evidence="2 3">
    <name type="scientific">Apilactobacillus apinorum</name>
    <dbReference type="NCBI Taxonomy" id="1218495"/>
    <lineage>
        <taxon>Bacteria</taxon>
        <taxon>Bacillati</taxon>
        <taxon>Bacillota</taxon>
        <taxon>Bacilli</taxon>
        <taxon>Lactobacillales</taxon>
        <taxon>Lactobacillaceae</taxon>
        <taxon>Apilactobacillus</taxon>
    </lineage>
</organism>
<dbReference type="SUPFAM" id="SSF82549">
    <property type="entry name" value="DAK1/DegV-like"/>
    <property type="match status" value="1"/>
</dbReference>
<keyword evidence="1" id="KW-0446">Lipid-binding</keyword>
<dbReference type="InterPro" id="IPR050270">
    <property type="entry name" value="DegV_domain_contain"/>
</dbReference>
<dbReference type="InterPro" id="IPR003797">
    <property type="entry name" value="DegV"/>
</dbReference>
<sequence>MIKIVTDSTALLSDAVLKEFDIKVIPLNVNIGTDAYKDGIDMDGNKLIQYIKDNPKGDFPTTSQPSIGQFVEVYNELTQNGDTVLSLHMTDLLSGTVHAAMQASEIADGDVKVVNTHYIDQSLGFLVVQAAKMAQSGDFTRDQIIDQVNKDIENSELYIGVSTLENLMKGGRISKATGIISKMMNLHVVFKLLSDDLKLQLKGRGKKTISKWFDQYLEENKGNQYKFIGISYTGSDEYPNELKKRLEAEFPNVTVSVQYTSSIVSVHTGENAFAIMTCKQAD</sequence>
<protein>
    <submittedName>
        <fullName evidence="2">DegV family protein</fullName>
    </submittedName>
</protein>
<dbReference type="PANTHER" id="PTHR33434:SF8">
    <property type="entry name" value="DEGV DOMAIN-CONTAINING PROTEIN SPR1019"/>
    <property type="match status" value="1"/>
</dbReference>
<dbReference type="PROSITE" id="PS51482">
    <property type="entry name" value="DEGV"/>
    <property type="match status" value="1"/>
</dbReference>
<dbReference type="NCBIfam" id="TIGR00762">
    <property type="entry name" value="DegV"/>
    <property type="match status" value="1"/>
</dbReference>
<dbReference type="Gene3D" id="3.40.50.10170">
    <property type="match status" value="1"/>
</dbReference>
<comment type="caution">
    <text evidence="2">The sequence shown here is derived from an EMBL/GenBank/DDBJ whole genome shotgun (WGS) entry which is preliminary data.</text>
</comment>
<dbReference type="Proteomes" id="UP001438112">
    <property type="component" value="Unassembled WGS sequence"/>
</dbReference>